<comment type="subcellular location">
    <subcellularLocation>
        <location evidence="7">Cell membrane</location>
        <topology evidence="7">Multi-pass membrane protein</topology>
    </subcellularLocation>
</comment>
<sequence>MHPVLFRFGNFSLYSYGLMLFISFLVGIKLTSQRAKRFGVKEEVISNLAIYILFGAVAGSRLLYVLLHWDEFKNDLIGIFAFWRGGLGGLMFFGGLIGGLLSGLYYVKRKDLPLRKMFDATSPALSLGEFFTRIGCFLNGCCFGKETTSPLGIKFPKSSPAGIFEKVYPTQLFSSLFGLLLFLFVLFLERRRLRLNLKDGSIFALTISLYALFRFLIDYLRYFENPLNFLTNQIISLAFILLGLGLFFRFQRG</sequence>
<comment type="caution">
    <text evidence="8">The sequence shown here is derived from an EMBL/GenBank/DDBJ whole genome shotgun (WGS) entry which is preliminary data.</text>
</comment>
<dbReference type="HAMAP" id="MF_01147">
    <property type="entry name" value="Lgt"/>
    <property type="match status" value="1"/>
</dbReference>
<accession>A0A7C3UYU9</accession>
<comment type="similarity">
    <text evidence="1 7">Belongs to the Lgt family.</text>
</comment>
<evidence type="ECO:0000313" key="8">
    <source>
        <dbReference type="EMBL" id="HGE99067.1"/>
    </source>
</evidence>
<dbReference type="GO" id="GO:0008961">
    <property type="term" value="F:phosphatidylglycerol-prolipoprotein diacylglyceryl transferase activity"/>
    <property type="evidence" value="ECO:0007669"/>
    <property type="project" value="UniProtKB-UniRule"/>
</dbReference>
<keyword evidence="5 7" id="KW-1133">Transmembrane helix</keyword>
<dbReference type="PANTHER" id="PTHR30589">
    <property type="entry name" value="PROLIPOPROTEIN DIACYLGLYCERYL TRANSFERASE"/>
    <property type="match status" value="1"/>
</dbReference>
<dbReference type="EMBL" id="DTMQ01000018">
    <property type="protein sequence ID" value="HGE99067.1"/>
    <property type="molecule type" value="Genomic_DNA"/>
</dbReference>
<dbReference type="EC" id="2.5.1.145" evidence="7"/>
<feature type="transmembrane region" description="Helical" evidence="7">
    <location>
        <begin position="87"/>
        <end position="107"/>
    </location>
</feature>
<evidence type="ECO:0000256" key="2">
    <source>
        <dbReference type="ARBA" id="ARBA00022475"/>
    </source>
</evidence>
<dbReference type="InterPro" id="IPR001640">
    <property type="entry name" value="Lgt"/>
</dbReference>
<comment type="pathway">
    <text evidence="7">Protein modification; lipoprotein biosynthesis (diacylglyceryl transfer).</text>
</comment>
<feature type="transmembrane region" description="Helical" evidence="7">
    <location>
        <begin position="200"/>
        <end position="217"/>
    </location>
</feature>
<comment type="catalytic activity">
    <reaction evidence="7">
        <text>L-cysteinyl-[prolipoprotein] + a 1,2-diacyl-sn-glycero-3-phospho-(1'-sn-glycerol) = an S-1,2-diacyl-sn-glyceryl-L-cysteinyl-[prolipoprotein] + sn-glycerol 1-phosphate + H(+)</text>
        <dbReference type="Rhea" id="RHEA:56712"/>
        <dbReference type="Rhea" id="RHEA-COMP:14679"/>
        <dbReference type="Rhea" id="RHEA-COMP:14680"/>
        <dbReference type="ChEBI" id="CHEBI:15378"/>
        <dbReference type="ChEBI" id="CHEBI:29950"/>
        <dbReference type="ChEBI" id="CHEBI:57685"/>
        <dbReference type="ChEBI" id="CHEBI:64716"/>
        <dbReference type="ChEBI" id="CHEBI:140658"/>
        <dbReference type="EC" id="2.5.1.145"/>
    </reaction>
</comment>
<keyword evidence="4 7" id="KW-0812">Transmembrane</keyword>
<evidence type="ECO:0000256" key="1">
    <source>
        <dbReference type="ARBA" id="ARBA00007150"/>
    </source>
</evidence>
<feature type="transmembrane region" description="Helical" evidence="7">
    <location>
        <begin position="229"/>
        <end position="250"/>
    </location>
</feature>
<dbReference type="GO" id="GO:0005886">
    <property type="term" value="C:plasma membrane"/>
    <property type="evidence" value="ECO:0007669"/>
    <property type="project" value="UniProtKB-SubCell"/>
</dbReference>
<organism evidence="8">
    <name type="scientific">candidate division WOR-3 bacterium</name>
    <dbReference type="NCBI Taxonomy" id="2052148"/>
    <lineage>
        <taxon>Bacteria</taxon>
        <taxon>Bacteria division WOR-3</taxon>
    </lineage>
</organism>
<keyword evidence="6 7" id="KW-0472">Membrane</keyword>
<evidence type="ECO:0000256" key="3">
    <source>
        <dbReference type="ARBA" id="ARBA00022679"/>
    </source>
</evidence>
<dbReference type="NCBIfam" id="TIGR00544">
    <property type="entry name" value="lgt"/>
    <property type="match status" value="1"/>
</dbReference>
<evidence type="ECO:0000256" key="5">
    <source>
        <dbReference type="ARBA" id="ARBA00022989"/>
    </source>
</evidence>
<comment type="function">
    <text evidence="7">Catalyzes the transfer of the diacylglyceryl group from phosphatidylglycerol to the sulfhydryl group of the N-terminal cysteine of a prolipoprotein, the first step in the formation of mature lipoproteins.</text>
</comment>
<dbReference type="GO" id="GO:0042158">
    <property type="term" value="P:lipoprotein biosynthetic process"/>
    <property type="evidence" value="ECO:0007669"/>
    <property type="project" value="UniProtKB-UniRule"/>
</dbReference>
<feature type="transmembrane region" description="Helical" evidence="7">
    <location>
        <begin position="44"/>
        <end position="67"/>
    </location>
</feature>
<gene>
    <name evidence="7 8" type="primary">lgt</name>
    <name evidence="8" type="ORF">ENX07_03230</name>
</gene>
<name>A0A7C3UYU9_UNCW3</name>
<evidence type="ECO:0000256" key="4">
    <source>
        <dbReference type="ARBA" id="ARBA00022692"/>
    </source>
</evidence>
<evidence type="ECO:0000256" key="7">
    <source>
        <dbReference type="HAMAP-Rule" id="MF_01147"/>
    </source>
</evidence>
<protein>
    <recommendedName>
        <fullName evidence="7">Phosphatidylglycerol--prolipoprotein diacylglyceryl transferase</fullName>
        <ecNumber evidence="7">2.5.1.145</ecNumber>
    </recommendedName>
</protein>
<feature type="transmembrane region" description="Helical" evidence="7">
    <location>
        <begin position="13"/>
        <end position="32"/>
    </location>
</feature>
<dbReference type="PANTHER" id="PTHR30589:SF0">
    <property type="entry name" value="PHOSPHATIDYLGLYCEROL--PROLIPOPROTEIN DIACYLGLYCERYL TRANSFERASE"/>
    <property type="match status" value="1"/>
</dbReference>
<dbReference type="UniPathway" id="UPA00664"/>
<reference evidence="8" key="1">
    <citation type="journal article" date="2020" name="mSystems">
        <title>Genome- and Community-Level Interaction Insights into Carbon Utilization and Element Cycling Functions of Hydrothermarchaeota in Hydrothermal Sediment.</title>
        <authorList>
            <person name="Zhou Z."/>
            <person name="Liu Y."/>
            <person name="Xu W."/>
            <person name="Pan J."/>
            <person name="Luo Z.H."/>
            <person name="Li M."/>
        </authorList>
    </citation>
    <scope>NUCLEOTIDE SEQUENCE [LARGE SCALE GENOMIC DNA]</scope>
    <source>
        <strain evidence="8">SpSt-906</strain>
    </source>
</reference>
<feature type="binding site" evidence="7">
    <location>
        <position position="133"/>
    </location>
    <ligand>
        <name>a 1,2-diacyl-sn-glycero-3-phospho-(1'-sn-glycerol)</name>
        <dbReference type="ChEBI" id="CHEBI:64716"/>
    </ligand>
</feature>
<keyword evidence="3 7" id="KW-0808">Transferase</keyword>
<evidence type="ECO:0000256" key="6">
    <source>
        <dbReference type="ARBA" id="ARBA00023136"/>
    </source>
</evidence>
<proteinExistence type="inferred from homology"/>
<dbReference type="AlphaFoldDB" id="A0A7C3UYU9"/>
<keyword evidence="2 7" id="KW-1003">Cell membrane</keyword>
<keyword evidence="8" id="KW-0449">Lipoprotein</keyword>
<dbReference type="Pfam" id="PF01790">
    <property type="entry name" value="LGT"/>
    <property type="match status" value="1"/>
</dbReference>
<feature type="transmembrane region" description="Helical" evidence="7">
    <location>
        <begin position="167"/>
        <end position="188"/>
    </location>
</feature>